<evidence type="ECO:0000313" key="2">
    <source>
        <dbReference type="Proteomes" id="UP000783287"/>
    </source>
</evidence>
<reference evidence="1" key="1">
    <citation type="submission" date="2020-04" db="EMBL/GenBank/DDBJ databases">
        <authorList>
            <person name="Zhang T."/>
        </authorList>
    </citation>
    <scope>NUCLEOTIDE SEQUENCE</scope>
    <source>
        <strain evidence="1">HKST-UBA14</strain>
    </source>
</reference>
<feature type="non-terminal residue" evidence="1">
    <location>
        <position position="193"/>
    </location>
</feature>
<comment type="caution">
    <text evidence="1">The sequence shown here is derived from an EMBL/GenBank/DDBJ whole genome shotgun (WGS) entry which is preliminary data.</text>
</comment>
<accession>A0A955L5L7</accession>
<protein>
    <submittedName>
        <fullName evidence="1">Uncharacterized protein</fullName>
    </submittedName>
</protein>
<name>A0A955L5L7_9BACT</name>
<reference evidence="1" key="2">
    <citation type="journal article" date="2021" name="Microbiome">
        <title>Successional dynamics and alternative stable states in a saline activated sludge microbial community over 9 years.</title>
        <authorList>
            <person name="Wang Y."/>
            <person name="Ye J."/>
            <person name="Ju F."/>
            <person name="Liu L."/>
            <person name="Boyd J.A."/>
            <person name="Deng Y."/>
            <person name="Parks D.H."/>
            <person name="Jiang X."/>
            <person name="Yin X."/>
            <person name="Woodcroft B.J."/>
            <person name="Tyson G.W."/>
            <person name="Hugenholtz P."/>
            <person name="Polz M.F."/>
            <person name="Zhang T."/>
        </authorList>
    </citation>
    <scope>NUCLEOTIDE SEQUENCE</scope>
    <source>
        <strain evidence="1">HKST-UBA14</strain>
    </source>
</reference>
<dbReference type="AlphaFoldDB" id="A0A955L5L7"/>
<gene>
    <name evidence="1" type="ORF">KC909_01740</name>
</gene>
<sequence>MSEQKPIEVAHLPSNFRQYLQTNGEPLMFYEYFRGRPGGFFALELSVRDNGESVYNSAYVTYDFPQQGPNGIHEQVFHPNALQVGLILGTELPHDNYFMMGDALSEEFLPEDHDYDDEYADSVEAGIQSILEAMYIGMPTLMLNDPNMIQIVSGFSNDALVITNDGAYMGDTQVDVGFGRENLIRLPLIIADQ</sequence>
<evidence type="ECO:0000313" key="1">
    <source>
        <dbReference type="EMBL" id="MCA9383063.1"/>
    </source>
</evidence>
<dbReference type="Proteomes" id="UP000783287">
    <property type="component" value="Unassembled WGS sequence"/>
</dbReference>
<dbReference type="EMBL" id="JAGQLK010000023">
    <property type="protein sequence ID" value="MCA9383063.1"/>
    <property type="molecule type" value="Genomic_DNA"/>
</dbReference>
<proteinExistence type="predicted"/>
<organism evidence="1 2">
    <name type="scientific">Candidatus Dojkabacteria bacterium</name>
    <dbReference type="NCBI Taxonomy" id="2099670"/>
    <lineage>
        <taxon>Bacteria</taxon>
        <taxon>Candidatus Dojkabacteria</taxon>
    </lineage>
</organism>